<sequence>TLPGVMAAKNQSILIISIGNDVGTITIEEQGDGVIAFADVILTLDLDYLLVKNIAGLFWVSEHEVSTP</sequence>
<proteinExistence type="predicted"/>
<comment type="caution">
    <text evidence="1">The sequence shown here is derived from an EMBL/GenBank/DDBJ whole genome shotgun (WGS) entry which is preliminary data.</text>
</comment>
<name>A0A0F9FET4_9ZZZZ</name>
<gene>
    <name evidence="1" type="ORF">LCGC14_2039840</name>
</gene>
<organism evidence="1">
    <name type="scientific">marine sediment metagenome</name>
    <dbReference type="NCBI Taxonomy" id="412755"/>
    <lineage>
        <taxon>unclassified sequences</taxon>
        <taxon>metagenomes</taxon>
        <taxon>ecological metagenomes</taxon>
    </lineage>
</organism>
<evidence type="ECO:0000313" key="1">
    <source>
        <dbReference type="EMBL" id="KKL76941.1"/>
    </source>
</evidence>
<reference evidence="1" key="1">
    <citation type="journal article" date="2015" name="Nature">
        <title>Complex archaea that bridge the gap between prokaryotes and eukaryotes.</title>
        <authorList>
            <person name="Spang A."/>
            <person name="Saw J.H."/>
            <person name="Jorgensen S.L."/>
            <person name="Zaremba-Niedzwiedzka K."/>
            <person name="Martijn J."/>
            <person name="Lind A.E."/>
            <person name="van Eijk R."/>
            <person name="Schleper C."/>
            <person name="Guy L."/>
            <person name="Ettema T.J."/>
        </authorList>
    </citation>
    <scope>NUCLEOTIDE SEQUENCE</scope>
</reference>
<protein>
    <submittedName>
        <fullName evidence="1">Uncharacterized protein</fullName>
    </submittedName>
</protein>
<feature type="non-terminal residue" evidence="1">
    <location>
        <position position="1"/>
    </location>
</feature>
<accession>A0A0F9FET4</accession>
<dbReference type="EMBL" id="LAZR01023896">
    <property type="protein sequence ID" value="KKL76941.1"/>
    <property type="molecule type" value="Genomic_DNA"/>
</dbReference>
<dbReference type="AlphaFoldDB" id="A0A0F9FET4"/>